<keyword evidence="1" id="KW-0863">Zinc-finger</keyword>
<dbReference type="Proteomes" id="UP000198287">
    <property type="component" value="Unassembled WGS sequence"/>
</dbReference>
<dbReference type="PROSITE" id="PS50157">
    <property type="entry name" value="ZINC_FINGER_C2H2_2"/>
    <property type="match status" value="4"/>
</dbReference>
<dbReference type="GO" id="GO:0008270">
    <property type="term" value="F:zinc ion binding"/>
    <property type="evidence" value="ECO:0007669"/>
    <property type="project" value="UniProtKB-KW"/>
</dbReference>
<feature type="region of interest" description="Disordered" evidence="2">
    <location>
        <begin position="1235"/>
        <end position="1307"/>
    </location>
</feature>
<feature type="region of interest" description="Disordered" evidence="2">
    <location>
        <begin position="556"/>
        <end position="599"/>
    </location>
</feature>
<feature type="region of interest" description="Disordered" evidence="2">
    <location>
        <begin position="1661"/>
        <end position="1686"/>
    </location>
</feature>
<feature type="region of interest" description="Disordered" evidence="2">
    <location>
        <begin position="1526"/>
        <end position="1574"/>
    </location>
</feature>
<evidence type="ECO:0000313" key="4">
    <source>
        <dbReference type="EMBL" id="OXA52507.1"/>
    </source>
</evidence>
<dbReference type="PROSITE" id="PS00028">
    <property type="entry name" value="ZINC_FINGER_C2H2_1"/>
    <property type="match status" value="9"/>
</dbReference>
<feature type="region of interest" description="Disordered" evidence="2">
    <location>
        <begin position="749"/>
        <end position="845"/>
    </location>
</feature>
<feature type="compositionally biased region" description="Basic and acidic residues" evidence="2">
    <location>
        <begin position="786"/>
        <end position="795"/>
    </location>
</feature>
<keyword evidence="1" id="KW-0862">Zinc</keyword>
<dbReference type="OrthoDB" id="10020956at2759"/>
<feature type="compositionally biased region" description="Polar residues" evidence="2">
    <location>
        <begin position="1186"/>
        <end position="1196"/>
    </location>
</feature>
<feature type="region of interest" description="Disordered" evidence="2">
    <location>
        <begin position="1124"/>
        <end position="1146"/>
    </location>
</feature>
<feature type="domain" description="C2H2-type" evidence="3">
    <location>
        <begin position="1217"/>
        <end position="1245"/>
    </location>
</feature>
<evidence type="ECO:0000259" key="3">
    <source>
        <dbReference type="PROSITE" id="PS50157"/>
    </source>
</evidence>
<dbReference type="SUPFAM" id="SSF57667">
    <property type="entry name" value="beta-beta-alpha zinc fingers"/>
    <property type="match status" value="2"/>
</dbReference>
<dbReference type="PANTHER" id="PTHR21190">
    <property type="entry name" value="GH10077P"/>
    <property type="match status" value="1"/>
</dbReference>
<feature type="compositionally biased region" description="Basic and acidic residues" evidence="2">
    <location>
        <begin position="1236"/>
        <end position="1255"/>
    </location>
</feature>
<accession>A0A226E6D1</accession>
<feature type="compositionally biased region" description="Polar residues" evidence="2">
    <location>
        <begin position="191"/>
        <end position="203"/>
    </location>
</feature>
<name>A0A226E6D1_FOLCA</name>
<feature type="compositionally biased region" description="Gly residues" evidence="2">
    <location>
        <begin position="53"/>
        <end position="63"/>
    </location>
</feature>
<feature type="compositionally biased region" description="Low complexity" evidence="2">
    <location>
        <begin position="797"/>
        <end position="806"/>
    </location>
</feature>
<dbReference type="Pfam" id="PF00096">
    <property type="entry name" value="zf-C2H2"/>
    <property type="match status" value="1"/>
</dbReference>
<feature type="compositionally biased region" description="Acidic residues" evidence="2">
    <location>
        <begin position="771"/>
        <end position="785"/>
    </location>
</feature>
<reference evidence="4 5" key="1">
    <citation type="submission" date="2015-12" db="EMBL/GenBank/DDBJ databases">
        <title>The genome of Folsomia candida.</title>
        <authorList>
            <person name="Faddeeva A."/>
            <person name="Derks M.F."/>
            <person name="Anvar Y."/>
            <person name="Smit S."/>
            <person name="Van Straalen N."/>
            <person name="Roelofs D."/>
        </authorList>
    </citation>
    <scope>NUCLEOTIDE SEQUENCE [LARGE SCALE GENOMIC DNA]</scope>
    <source>
        <strain evidence="4 5">VU population</strain>
        <tissue evidence="4">Whole body</tissue>
    </source>
</reference>
<feature type="domain" description="C2H2-type" evidence="3">
    <location>
        <begin position="696"/>
        <end position="724"/>
    </location>
</feature>
<feature type="region of interest" description="Disordered" evidence="2">
    <location>
        <begin position="494"/>
        <end position="532"/>
    </location>
</feature>
<feature type="compositionally biased region" description="Basic and acidic residues" evidence="2">
    <location>
        <begin position="835"/>
        <end position="845"/>
    </location>
</feature>
<feature type="compositionally biased region" description="Low complexity" evidence="2">
    <location>
        <begin position="263"/>
        <end position="292"/>
    </location>
</feature>
<dbReference type="Gene3D" id="3.30.160.60">
    <property type="entry name" value="Classic Zinc Finger"/>
    <property type="match status" value="4"/>
</dbReference>
<keyword evidence="1" id="KW-0479">Metal-binding</keyword>
<feature type="compositionally biased region" description="Basic and acidic residues" evidence="2">
    <location>
        <begin position="811"/>
        <end position="828"/>
    </location>
</feature>
<feature type="compositionally biased region" description="Low complexity" evidence="2">
    <location>
        <begin position="1168"/>
        <end position="1185"/>
    </location>
</feature>
<proteinExistence type="predicted"/>
<feature type="compositionally biased region" description="Low complexity" evidence="2">
    <location>
        <begin position="86"/>
        <end position="98"/>
    </location>
</feature>
<feature type="domain" description="C2H2-type" evidence="3">
    <location>
        <begin position="901"/>
        <end position="929"/>
    </location>
</feature>
<feature type="compositionally biased region" description="Gly residues" evidence="2">
    <location>
        <begin position="558"/>
        <end position="568"/>
    </location>
</feature>
<keyword evidence="5" id="KW-1185">Reference proteome</keyword>
<feature type="compositionally biased region" description="Low complexity" evidence="2">
    <location>
        <begin position="1283"/>
        <end position="1306"/>
    </location>
</feature>
<sequence length="1755" mass="185969">MATTATLNGPTGGLHATPTLIHTDNPPPEETCRVDSNSSFESGHEEQIQLQRGKGGGSGGPGEGVDCPNTAPPNTDLGFDDPSIPTNNNSTTAHNNAAYFMDLSEASSKKRRKQSRPVRIPVDPSDETGGVPGGSDPLQQHGGGGEEVEEEEGRQRSEGISKGPRSHVPLNLSGRNDQTSSSSEDEAKSSFTMSNNSPRLNSFSENDKTELLLAGQGTKDSPHRMSTTGSPSLPVSFSPGLFPLGAPSSFSSLFSANLNLFAQQQQQHHQQQQNPGPAGTPTSSSSAGSNSGLMVGNVSASLQNMPPHRIFNPEAYCDLCNKEFCNKYFLKTHKANKHGVYTEMSPSLGMGQVIVANSSSNTSFLTGAAILSSAAANTISTSSANSSTALLLAGHGQQPGGGGGVVMGANLLGAAAGNTTVSSSSGPSSNSLVKGTTAGGISSEIPFSLAPFTLEKGAGNSNGSQQRESFCELCQKEFCNKYFLKRHKAKIHGIPVDSHSSTGSGRSSSSSNHGKSSSRPFSNGGAGGDNKSLSLRELGLESLGLEIVAKHVEEANRVGGGGGGFGDLGGREEGELSAEEETRDDQKSPDNLGENSADENCSYRMSINNASSSNIGDNSCQFCLRDFSSKQHLINHLIKKHRLLVPSTFPPFLFPFPALFDDQSGGGGGGGGVGGADTPLTLNNNGNAAVGVEGDFECTLCNRSFQTVYLLRMHKSYFHPDSSHHYGGGGNDDQEESEADKYARAVFAVNQESHHSSKRRGGGRRGGDITNAEEGDEADEVDQDEQEFHSEHDESNSPSSPTAATAGADDNNMKLDHRASKSKEDKKSKSSIAEIEARGDATSDSDDLRRLQTMIMELNRVSSAVAWSPPLDGSVGSLGTHLSLPPSLGGMGQSGSSGGGTHCGICNKEFYSTYFLQQHIQHFHSANNGGTESYVIKSESPLNTLINSSGERSGTPTDGGGGNIRIKTESFDMSGGGGNKKSESTGGMITISPETLKERLLNPEAFGSGDSSALGSLGGGGTSTFLTPNCPKGSSNNSSVNNNNNNNALNKDGPKRPSPSLSRSYCTICHKELCNKYFMRTHMLKMHGISIESSTGLGGVTCDICNKELCSKYFLKVHKQNTHGIVDEGPSPPNPSTPGPGPLASLQTSAAANFPQLLSNSGGGSGSLTGLNLSTNSANTSPSLSEGGNQPDSNSLLPLFPKEAGDLSNRYFCHYSEVCPFCGRRFRSPKWLKTHLQQDHGEEGRERWKSIERSLRRSQKTSSSVSSSSSNNKQGGGGGGGSYPHTSSSSLSTSKSGGGSSHNSSKLGRDRLDGNKCAFCTFSTGDVETMKSHLIKEHHSQLANRQALSDAAMMNSGLQDPQSGMLLDPLTMLFQKMDAGNTKIYRCAYCPFTTSILVYLYAHERTHTGLGAGSGQHGSGGGGSGNGNERQAAFQCPMCFHTFEQPDAFQQHLIGHQMSGVLAPFFTPTSSANLTNSVNSAGRLGFLRSSGGGDPTDPRALLSLPLLNGSAGDNLYWALKNATPSTTAADGPAHIRGANEEEGEEGREEEDDRSNEPPADLTTEARKKRAHDETTDVELLGSDLRPRKREKILRFRCSYCQSHFASRELALAHVHKVHGGVGRQQRESRRLKKTFRCRKCKFTSVNYQMLVVHNKLQHPAFRPTLRGPHTTSRGTGPCDELPEGHGVAQEDGQFLMQGFLLTSSEEENSNQFVPSVVYLPVREKVSQSIRVSFSLTPTTSPSDPNTQDSASNKQQ</sequence>
<dbReference type="SMART" id="SM00355">
    <property type="entry name" value="ZnF_C2H2"/>
    <property type="match status" value="13"/>
</dbReference>
<dbReference type="InterPro" id="IPR013087">
    <property type="entry name" value="Znf_C2H2_type"/>
</dbReference>
<feature type="compositionally biased region" description="Polar residues" evidence="2">
    <location>
        <begin position="946"/>
        <end position="956"/>
    </location>
</feature>
<feature type="compositionally biased region" description="Low complexity" evidence="2">
    <location>
        <begin position="498"/>
        <end position="518"/>
    </location>
</feature>
<evidence type="ECO:0000313" key="5">
    <source>
        <dbReference type="Proteomes" id="UP000198287"/>
    </source>
</evidence>
<dbReference type="PANTHER" id="PTHR21190:SF1">
    <property type="entry name" value="GH10077P"/>
    <property type="match status" value="1"/>
</dbReference>
<feature type="region of interest" description="Disordered" evidence="2">
    <location>
        <begin position="946"/>
        <end position="988"/>
    </location>
</feature>
<feature type="compositionally biased region" description="Pro residues" evidence="2">
    <location>
        <begin position="1130"/>
        <end position="1141"/>
    </location>
</feature>
<gene>
    <name evidence="4" type="ORF">Fcan01_12241</name>
</gene>
<dbReference type="OMA" id="FNPDAYC"/>
<feature type="region of interest" description="Disordered" evidence="2">
    <location>
        <begin position="1"/>
        <end position="203"/>
    </location>
</feature>
<feature type="region of interest" description="Disordered" evidence="2">
    <location>
        <begin position="1025"/>
        <end position="1060"/>
    </location>
</feature>
<feature type="region of interest" description="Disordered" evidence="2">
    <location>
        <begin position="1165"/>
        <end position="1198"/>
    </location>
</feature>
<feature type="domain" description="C2H2-type" evidence="3">
    <location>
        <begin position="1385"/>
        <end position="1412"/>
    </location>
</feature>
<feature type="compositionally biased region" description="Low complexity" evidence="2">
    <location>
        <begin position="1034"/>
        <end position="1047"/>
    </location>
</feature>
<protein>
    <submittedName>
        <fullName evidence="4">Zinc finger Y-chromosomal protein</fullName>
    </submittedName>
</protein>
<feature type="compositionally biased region" description="Acidic residues" evidence="2">
    <location>
        <begin position="1540"/>
        <end position="1553"/>
    </location>
</feature>
<organism evidence="4 5">
    <name type="scientific">Folsomia candida</name>
    <name type="common">Springtail</name>
    <dbReference type="NCBI Taxonomy" id="158441"/>
    <lineage>
        <taxon>Eukaryota</taxon>
        <taxon>Metazoa</taxon>
        <taxon>Ecdysozoa</taxon>
        <taxon>Arthropoda</taxon>
        <taxon>Hexapoda</taxon>
        <taxon>Collembola</taxon>
        <taxon>Entomobryomorpha</taxon>
        <taxon>Isotomoidea</taxon>
        <taxon>Isotomidae</taxon>
        <taxon>Proisotominae</taxon>
        <taxon>Folsomia</taxon>
    </lineage>
</organism>
<feature type="compositionally biased region" description="Low complexity" evidence="2">
    <location>
        <begin position="1260"/>
        <end position="1273"/>
    </location>
</feature>
<evidence type="ECO:0000256" key="1">
    <source>
        <dbReference type="PROSITE-ProRule" id="PRU00042"/>
    </source>
</evidence>
<feature type="region of interest" description="Disordered" evidence="2">
    <location>
        <begin position="1734"/>
        <end position="1755"/>
    </location>
</feature>
<comment type="caution">
    <text evidence="4">The sequence shown here is derived from an EMBL/GenBank/DDBJ whole genome shotgun (WGS) entry which is preliminary data.</text>
</comment>
<evidence type="ECO:0000256" key="2">
    <source>
        <dbReference type="SAM" id="MobiDB-lite"/>
    </source>
</evidence>
<feature type="region of interest" description="Disordered" evidence="2">
    <location>
        <begin position="263"/>
        <end position="295"/>
    </location>
</feature>
<dbReference type="InterPro" id="IPR036236">
    <property type="entry name" value="Znf_C2H2_sf"/>
</dbReference>
<dbReference type="EMBL" id="LNIX01000006">
    <property type="protein sequence ID" value="OXA52507.1"/>
    <property type="molecule type" value="Genomic_DNA"/>
</dbReference>